<comment type="caution">
    <text evidence="1">The sequence shown here is derived from an EMBL/GenBank/DDBJ whole genome shotgun (WGS) entry which is preliminary data.</text>
</comment>
<protein>
    <submittedName>
        <fullName evidence="1">Uncharacterized protein</fullName>
    </submittedName>
</protein>
<proteinExistence type="predicted"/>
<gene>
    <name evidence="1" type="ORF">OWV82_013977</name>
</gene>
<evidence type="ECO:0000313" key="2">
    <source>
        <dbReference type="Proteomes" id="UP001164539"/>
    </source>
</evidence>
<evidence type="ECO:0000313" key="1">
    <source>
        <dbReference type="EMBL" id="KAJ4715644.1"/>
    </source>
</evidence>
<dbReference type="EMBL" id="CM051400">
    <property type="protein sequence ID" value="KAJ4715644.1"/>
    <property type="molecule type" value="Genomic_DNA"/>
</dbReference>
<keyword evidence="2" id="KW-1185">Reference proteome</keyword>
<dbReference type="Proteomes" id="UP001164539">
    <property type="component" value="Chromosome 7"/>
</dbReference>
<reference evidence="1 2" key="1">
    <citation type="journal article" date="2023" name="Science">
        <title>Complex scaffold remodeling in plant triterpene biosynthesis.</title>
        <authorList>
            <person name="De La Pena R."/>
            <person name="Hodgson H."/>
            <person name="Liu J.C."/>
            <person name="Stephenson M.J."/>
            <person name="Martin A.C."/>
            <person name="Owen C."/>
            <person name="Harkess A."/>
            <person name="Leebens-Mack J."/>
            <person name="Jimenez L.E."/>
            <person name="Osbourn A."/>
            <person name="Sattely E.S."/>
        </authorList>
    </citation>
    <scope>NUCLEOTIDE SEQUENCE [LARGE SCALE GENOMIC DNA]</scope>
    <source>
        <strain evidence="2">cv. JPN11</strain>
        <tissue evidence="1">Leaf</tissue>
    </source>
</reference>
<sequence length="75" mass="8568">MSSIGASSAAVYVKRKHYEEKLKRLEEERIKRGENNNNKNYEDGSSAFRKRNTKVHPGNFPGTESSQRQGERING</sequence>
<name>A0ACC1XW43_MELAZ</name>
<organism evidence="1 2">
    <name type="scientific">Melia azedarach</name>
    <name type="common">Chinaberry tree</name>
    <dbReference type="NCBI Taxonomy" id="155640"/>
    <lineage>
        <taxon>Eukaryota</taxon>
        <taxon>Viridiplantae</taxon>
        <taxon>Streptophyta</taxon>
        <taxon>Embryophyta</taxon>
        <taxon>Tracheophyta</taxon>
        <taxon>Spermatophyta</taxon>
        <taxon>Magnoliopsida</taxon>
        <taxon>eudicotyledons</taxon>
        <taxon>Gunneridae</taxon>
        <taxon>Pentapetalae</taxon>
        <taxon>rosids</taxon>
        <taxon>malvids</taxon>
        <taxon>Sapindales</taxon>
        <taxon>Meliaceae</taxon>
        <taxon>Melia</taxon>
    </lineage>
</organism>
<accession>A0ACC1XW43</accession>